<dbReference type="GeneID" id="95578783"/>
<feature type="transmembrane region" description="Helical" evidence="9">
    <location>
        <begin position="304"/>
        <end position="325"/>
    </location>
</feature>
<feature type="transmembrane region" description="Helical" evidence="9">
    <location>
        <begin position="52"/>
        <end position="69"/>
    </location>
</feature>
<feature type="transmembrane region" description="Helical" evidence="9">
    <location>
        <begin position="201"/>
        <end position="220"/>
    </location>
</feature>
<evidence type="ECO:0000256" key="6">
    <source>
        <dbReference type="ARBA" id="ARBA00023136"/>
    </source>
</evidence>
<evidence type="ECO:0000313" key="11">
    <source>
        <dbReference type="EMBL" id="UUY52501.1"/>
    </source>
</evidence>
<comment type="subcellular location">
    <subcellularLocation>
        <location evidence="1">Cell membrane</location>
        <topology evidence="1">Multi-pass membrane protein</topology>
    </subcellularLocation>
</comment>
<feature type="transmembrane region" description="Helical" evidence="9">
    <location>
        <begin position="271"/>
        <end position="292"/>
    </location>
</feature>
<dbReference type="Pfam" id="PF07690">
    <property type="entry name" value="MFS_1"/>
    <property type="match status" value="1"/>
</dbReference>
<feature type="transmembrane region" description="Helical" evidence="9">
    <location>
        <begin position="478"/>
        <end position="498"/>
    </location>
</feature>
<feature type="transmembrane region" description="Helical" evidence="9">
    <location>
        <begin position="81"/>
        <end position="100"/>
    </location>
</feature>
<dbReference type="InterPro" id="IPR020846">
    <property type="entry name" value="MFS_dom"/>
</dbReference>
<keyword evidence="3" id="KW-1003">Cell membrane</keyword>
<keyword evidence="4 9" id="KW-0812">Transmembrane</keyword>
<keyword evidence="7" id="KW-0046">Antibiotic resistance</keyword>
<feature type="transmembrane region" description="Helical" evidence="9">
    <location>
        <begin position="232"/>
        <end position="250"/>
    </location>
</feature>
<evidence type="ECO:0000256" key="2">
    <source>
        <dbReference type="ARBA" id="ARBA00022448"/>
    </source>
</evidence>
<keyword evidence="11" id="KW-0614">Plasmid</keyword>
<evidence type="ECO:0000259" key="10">
    <source>
        <dbReference type="PROSITE" id="PS50850"/>
    </source>
</evidence>
<organism evidence="11 12">
    <name type="scientific">Streptomyces yangpuensis</name>
    <dbReference type="NCBI Taxonomy" id="1648182"/>
    <lineage>
        <taxon>Bacteria</taxon>
        <taxon>Bacillati</taxon>
        <taxon>Actinomycetota</taxon>
        <taxon>Actinomycetes</taxon>
        <taxon>Kitasatosporales</taxon>
        <taxon>Streptomycetaceae</taxon>
        <taxon>Streptomyces</taxon>
    </lineage>
</organism>
<evidence type="ECO:0000256" key="3">
    <source>
        <dbReference type="ARBA" id="ARBA00022475"/>
    </source>
</evidence>
<gene>
    <name evidence="11" type="ORF">NRK68_35170</name>
</gene>
<feature type="transmembrane region" description="Helical" evidence="9">
    <location>
        <begin position="358"/>
        <end position="384"/>
    </location>
</feature>
<name>A0ABY5Q7T3_9ACTN</name>
<dbReference type="Proteomes" id="UP001057738">
    <property type="component" value="Plasmid unnamed1"/>
</dbReference>
<dbReference type="RefSeq" id="WP_257858247.1">
    <property type="nucleotide sequence ID" value="NZ_CP102515.1"/>
</dbReference>
<keyword evidence="6 9" id="KW-0472">Membrane</keyword>
<feature type="transmembrane region" description="Helical" evidence="9">
    <location>
        <begin position="139"/>
        <end position="161"/>
    </location>
</feature>
<reference evidence="11" key="1">
    <citation type="submission" date="2022-08" db="EMBL/GenBank/DDBJ databases">
        <authorList>
            <person name="Tian L."/>
        </authorList>
    </citation>
    <scope>NUCLEOTIDE SEQUENCE</scope>
    <source>
        <strain evidence="11">CM253</strain>
        <plasmid evidence="11">unnamed1</plasmid>
    </source>
</reference>
<feature type="transmembrane region" description="Helical" evidence="9">
    <location>
        <begin position="12"/>
        <end position="40"/>
    </location>
</feature>
<feature type="domain" description="Major facilitator superfamily (MFS) profile" evidence="10">
    <location>
        <begin position="15"/>
        <end position="502"/>
    </location>
</feature>
<feature type="transmembrane region" description="Helical" evidence="9">
    <location>
        <begin position="106"/>
        <end position="127"/>
    </location>
</feature>
<dbReference type="InterPro" id="IPR011701">
    <property type="entry name" value="MFS"/>
</dbReference>
<evidence type="ECO:0000313" key="12">
    <source>
        <dbReference type="Proteomes" id="UP001057738"/>
    </source>
</evidence>
<dbReference type="InterPro" id="IPR036259">
    <property type="entry name" value="MFS_trans_sf"/>
</dbReference>
<protein>
    <submittedName>
        <fullName evidence="11">MFS transporter</fullName>
    </submittedName>
</protein>
<keyword evidence="5 9" id="KW-1133">Transmembrane helix</keyword>
<proteinExistence type="predicted"/>
<geneLocation type="plasmid" evidence="11 12">
    <name>unnamed1</name>
</geneLocation>
<dbReference type="SUPFAM" id="SSF103473">
    <property type="entry name" value="MFS general substrate transporter"/>
    <property type="match status" value="1"/>
</dbReference>
<evidence type="ECO:0000256" key="1">
    <source>
        <dbReference type="ARBA" id="ARBA00004651"/>
    </source>
</evidence>
<feature type="compositionally biased region" description="Basic and acidic residues" evidence="8">
    <location>
        <begin position="540"/>
        <end position="550"/>
    </location>
</feature>
<evidence type="ECO:0000256" key="7">
    <source>
        <dbReference type="ARBA" id="ARBA00023251"/>
    </source>
</evidence>
<dbReference type="PROSITE" id="PS50850">
    <property type="entry name" value="MFS"/>
    <property type="match status" value="1"/>
</dbReference>
<feature type="region of interest" description="Disordered" evidence="8">
    <location>
        <begin position="509"/>
        <end position="550"/>
    </location>
</feature>
<feature type="transmembrane region" description="Helical" evidence="9">
    <location>
        <begin position="332"/>
        <end position="352"/>
    </location>
</feature>
<dbReference type="PANTHER" id="PTHR42718">
    <property type="entry name" value="MAJOR FACILITATOR SUPERFAMILY MULTIDRUG TRANSPORTER MFSC"/>
    <property type="match status" value="1"/>
</dbReference>
<accession>A0ABY5Q7T3</accession>
<evidence type="ECO:0000256" key="5">
    <source>
        <dbReference type="ARBA" id="ARBA00022989"/>
    </source>
</evidence>
<feature type="transmembrane region" description="Helical" evidence="9">
    <location>
        <begin position="167"/>
        <end position="189"/>
    </location>
</feature>
<dbReference type="Gene3D" id="1.20.1720.10">
    <property type="entry name" value="Multidrug resistance protein D"/>
    <property type="match status" value="2"/>
</dbReference>
<keyword evidence="12" id="KW-1185">Reference proteome</keyword>
<dbReference type="CDD" id="cd17321">
    <property type="entry name" value="MFS_MMR_MDR_like"/>
    <property type="match status" value="1"/>
</dbReference>
<evidence type="ECO:0000256" key="8">
    <source>
        <dbReference type="SAM" id="MobiDB-lite"/>
    </source>
</evidence>
<evidence type="ECO:0000256" key="9">
    <source>
        <dbReference type="SAM" id="Phobius"/>
    </source>
</evidence>
<sequence length="550" mass="57419">MTRINARAGRKEWIALVVLILPLLLVSMDVSVLYFAVPFITKELDPSSAQQLWIFDIYGFVLAGTLITMGSLGDRIGRRKLLIAGSVAFGAASAVAAYASSADMLIVARGVLGVAGATLLPSTAALVRNMFHDEKQRQTAVAIWTAALTGGISLGPVLSGFLLDHFWWGSVFLVNVPFMLLLLTLGPLLVPESKDPKPGPFDLLSSVLLLLAMLPVVYGIKELATNGAEPLSLAAMAVGIAFALMFVLRQRRPEPMLELSMFKHRSYSGPLLVKLIAMFGLTGFTVFTTQYLQSVKDLSPLVAALWILIPSVGVGITAPVSAVLLQKGVHRAFLVSAGFAIGLVGFLVMILVEADSALWLVLTGATLQASGIVVVMTMATEMILGTVPPTKAGAAAATLETSAQLGGSLGIAILGSISAAVYRDEVVQGLPEGTPAGALAPIQDTLGGALVTAAQLPAEIGGKVVETARAAFVDGMHAAAVTGAVLIFLASVVSAITLRKVKVRTLAPDGSHAPLEGEDEPGQQTQPVREPAARYAVPADHTDHGAPYRG</sequence>
<evidence type="ECO:0000256" key="4">
    <source>
        <dbReference type="ARBA" id="ARBA00022692"/>
    </source>
</evidence>
<dbReference type="PANTHER" id="PTHR42718:SF47">
    <property type="entry name" value="METHYL VIOLOGEN RESISTANCE PROTEIN SMVA"/>
    <property type="match status" value="1"/>
</dbReference>
<dbReference type="EMBL" id="CP102515">
    <property type="protein sequence ID" value="UUY52501.1"/>
    <property type="molecule type" value="Genomic_DNA"/>
</dbReference>
<keyword evidence="2" id="KW-0813">Transport</keyword>